<organism evidence="1 2">
    <name type="scientific">Entomophthora muscae</name>
    <dbReference type="NCBI Taxonomy" id="34485"/>
    <lineage>
        <taxon>Eukaryota</taxon>
        <taxon>Fungi</taxon>
        <taxon>Fungi incertae sedis</taxon>
        <taxon>Zoopagomycota</taxon>
        <taxon>Entomophthoromycotina</taxon>
        <taxon>Entomophthoromycetes</taxon>
        <taxon>Entomophthorales</taxon>
        <taxon>Entomophthoraceae</taxon>
        <taxon>Entomophthora</taxon>
    </lineage>
</organism>
<proteinExistence type="predicted"/>
<evidence type="ECO:0000313" key="2">
    <source>
        <dbReference type="Proteomes" id="UP001165960"/>
    </source>
</evidence>
<comment type="caution">
    <text evidence="1">The sequence shown here is derived from an EMBL/GenBank/DDBJ whole genome shotgun (WGS) entry which is preliminary data.</text>
</comment>
<keyword evidence="2" id="KW-1185">Reference proteome</keyword>
<accession>A0ACC2SHJ6</accession>
<reference evidence="1" key="1">
    <citation type="submission" date="2022-04" db="EMBL/GenBank/DDBJ databases">
        <title>Genome of the entomopathogenic fungus Entomophthora muscae.</title>
        <authorList>
            <person name="Elya C."/>
            <person name="Lovett B.R."/>
            <person name="Lee E."/>
            <person name="Macias A.M."/>
            <person name="Hajek A.E."/>
            <person name="De Bivort B.L."/>
            <person name="Kasson M.T."/>
            <person name="De Fine Licht H.H."/>
            <person name="Stajich J.E."/>
        </authorList>
    </citation>
    <scope>NUCLEOTIDE SEQUENCE</scope>
    <source>
        <strain evidence="1">Berkeley</strain>
    </source>
</reference>
<protein>
    <submittedName>
        <fullName evidence="1">Urease</fullName>
        <ecNumber evidence="1">3.5.1.5</ecNumber>
    </submittedName>
</protein>
<sequence length="129" mass="14492">MRLIPRELDKLIITQVGTLAQRRLHRGIRLNRVETIGLISSVLLELVRDGDYSVADLMAKGKEILGRRHVLEGVPEAIHDIQLEATFPDGTFLITVHEPICSKDGDFELALYGSCISVPKNINDMFPMR</sequence>
<gene>
    <name evidence="1" type="primary">URE1_3</name>
    <name evidence="1" type="ORF">DSO57_1016429</name>
</gene>
<dbReference type="EC" id="3.5.1.5" evidence="1"/>
<dbReference type="Proteomes" id="UP001165960">
    <property type="component" value="Unassembled WGS sequence"/>
</dbReference>
<dbReference type="EMBL" id="QTSX02005037">
    <property type="protein sequence ID" value="KAJ9061854.1"/>
    <property type="molecule type" value="Genomic_DNA"/>
</dbReference>
<name>A0ACC2SHJ6_9FUNG</name>
<keyword evidence="1" id="KW-0378">Hydrolase</keyword>
<evidence type="ECO:0000313" key="1">
    <source>
        <dbReference type="EMBL" id="KAJ9061854.1"/>
    </source>
</evidence>